<dbReference type="CDD" id="cd08180">
    <property type="entry name" value="PDD"/>
    <property type="match status" value="1"/>
</dbReference>
<dbReference type="FunFam" id="1.20.1090.10:FF:000001">
    <property type="entry name" value="Aldehyde-alcohol dehydrogenase"/>
    <property type="match status" value="1"/>
</dbReference>
<dbReference type="Pfam" id="PF25137">
    <property type="entry name" value="ADH_Fe_C"/>
    <property type="match status" value="1"/>
</dbReference>
<dbReference type="GO" id="GO:0046872">
    <property type="term" value="F:metal ion binding"/>
    <property type="evidence" value="ECO:0007669"/>
    <property type="project" value="InterPro"/>
</dbReference>
<dbReference type="InterPro" id="IPR056798">
    <property type="entry name" value="ADH_Fe_C"/>
</dbReference>
<dbReference type="AlphaFoldDB" id="A0AAE3DRK2"/>
<dbReference type="FunFam" id="3.40.50.1970:FF:000003">
    <property type="entry name" value="Alcohol dehydrogenase, iron-containing"/>
    <property type="match status" value="1"/>
</dbReference>
<reference evidence="4 5" key="1">
    <citation type="submission" date="2021-10" db="EMBL/GenBank/DDBJ databases">
        <title>Anaerobic single-cell dispensing facilitates the cultivation of human gut bacteria.</title>
        <authorList>
            <person name="Afrizal A."/>
        </authorList>
    </citation>
    <scope>NUCLEOTIDE SEQUENCE [LARGE SCALE GENOMIC DNA]</scope>
    <source>
        <strain evidence="4 5">CLA-AA-H277</strain>
    </source>
</reference>
<organism evidence="4 5">
    <name type="scientific">Fusicatenibacter faecihominis</name>
    <dbReference type="NCBI Taxonomy" id="2881276"/>
    <lineage>
        <taxon>Bacteria</taxon>
        <taxon>Bacillati</taxon>
        <taxon>Bacillota</taxon>
        <taxon>Clostridia</taxon>
        <taxon>Lachnospirales</taxon>
        <taxon>Lachnospiraceae</taxon>
        <taxon>Fusicatenibacter</taxon>
    </lineage>
</organism>
<dbReference type="Gene3D" id="3.40.50.1970">
    <property type="match status" value="1"/>
</dbReference>
<sequence>MHSFDIKTKIYYGDGALDRLTQIPYKKVMIITDPFVVQSGMVMMITSRLDEAKIEFEVFKDVVPDPPIDKVVAGVKAVMDYKPEAIVAVGGGSAIDSAKAIREFASRVGGLDNIALIAVPTTSGTGSEVTSFSVISDPQEQRKYPLVSESLLPTEAILDAELTRSVPPAITADTGMDVFTHAMEAYVSTQSTEFSAALSEKAIEICGTFLLRAYLDGNDTHARKKMHIASCLAGLSFNAASLGINHSLAHQLGAHFHIAHGRANAMLLPHIIEYNSMITKNSRSQKTYPRQVEKYCTIARLLGVQNFNTVTTIRALVAWVQFMLREMDIPLSISQTGKCTRAEYFKAIPDMAEAALQDACTPTNPRQPSKDDIMEIYERLW</sequence>
<dbReference type="Gene3D" id="1.20.1090.10">
    <property type="entry name" value="Dehydroquinate synthase-like - alpha domain"/>
    <property type="match status" value="1"/>
</dbReference>
<accession>A0AAE3DRK2</accession>
<dbReference type="GO" id="GO:0004022">
    <property type="term" value="F:alcohol dehydrogenase (NAD+) activity"/>
    <property type="evidence" value="ECO:0007669"/>
    <property type="project" value="TreeGrafter"/>
</dbReference>
<evidence type="ECO:0000313" key="4">
    <source>
        <dbReference type="EMBL" id="MCC2189198.1"/>
    </source>
</evidence>
<comment type="caution">
    <text evidence="4">The sequence shown here is derived from an EMBL/GenBank/DDBJ whole genome shotgun (WGS) entry which is preliminary data.</text>
</comment>
<dbReference type="SUPFAM" id="SSF56796">
    <property type="entry name" value="Dehydroquinate synthase-like"/>
    <property type="match status" value="1"/>
</dbReference>
<dbReference type="Proteomes" id="UP001197875">
    <property type="component" value="Unassembled WGS sequence"/>
</dbReference>
<protein>
    <submittedName>
        <fullName evidence="4">Iron-containing alcohol dehydrogenase</fullName>
    </submittedName>
</protein>
<dbReference type="InterPro" id="IPR018211">
    <property type="entry name" value="ADH_Fe_CS"/>
</dbReference>
<evidence type="ECO:0000313" key="5">
    <source>
        <dbReference type="Proteomes" id="UP001197875"/>
    </source>
</evidence>
<dbReference type="EMBL" id="JAJEPR010000006">
    <property type="protein sequence ID" value="MCC2189198.1"/>
    <property type="molecule type" value="Genomic_DNA"/>
</dbReference>
<evidence type="ECO:0000256" key="1">
    <source>
        <dbReference type="ARBA" id="ARBA00023002"/>
    </source>
</evidence>
<evidence type="ECO:0000259" key="3">
    <source>
        <dbReference type="Pfam" id="PF25137"/>
    </source>
</evidence>
<name>A0AAE3DRK2_9FIRM</name>
<dbReference type="PROSITE" id="PS00913">
    <property type="entry name" value="ADH_IRON_1"/>
    <property type="match status" value="1"/>
</dbReference>
<dbReference type="InterPro" id="IPR001670">
    <property type="entry name" value="ADH_Fe/GldA"/>
</dbReference>
<feature type="domain" description="Fe-containing alcohol dehydrogenase-like C-terminal" evidence="3">
    <location>
        <begin position="171"/>
        <end position="380"/>
    </location>
</feature>
<proteinExistence type="predicted"/>
<gene>
    <name evidence="4" type="ORF">LKD71_05115</name>
</gene>
<dbReference type="PANTHER" id="PTHR11496:SF83">
    <property type="entry name" value="HYDROXYACID-OXOACID TRANSHYDROGENASE, MITOCHONDRIAL"/>
    <property type="match status" value="1"/>
</dbReference>
<evidence type="ECO:0000259" key="2">
    <source>
        <dbReference type="Pfam" id="PF00465"/>
    </source>
</evidence>
<keyword evidence="1" id="KW-0560">Oxidoreductase</keyword>
<dbReference type="RefSeq" id="WP_227614611.1">
    <property type="nucleotide sequence ID" value="NZ_JAJEPR010000006.1"/>
</dbReference>
<dbReference type="PANTHER" id="PTHR11496">
    <property type="entry name" value="ALCOHOL DEHYDROGENASE"/>
    <property type="match status" value="1"/>
</dbReference>
<dbReference type="InterPro" id="IPR039697">
    <property type="entry name" value="Alcohol_dehydrogenase_Fe"/>
</dbReference>
<feature type="domain" description="Alcohol dehydrogenase iron-type/glycerol dehydrogenase GldA" evidence="2">
    <location>
        <begin position="8"/>
        <end position="159"/>
    </location>
</feature>
<dbReference type="Pfam" id="PF00465">
    <property type="entry name" value="Fe-ADH"/>
    <property type="match status" value="1"/>
</dbReference>
<keyword evidence="5" id="KW-1185">Reference proteome</keyword>